<accession>A0A1T0APX1</accession>
<evidence type="ECO:0000313" key="4">
    <source>
        <dbReference type="EMBL" id="OOR98130.1"/>
    </source>
</evidence>
<feature type="transmembrane region" description="Helical" evidence="2">
    <location>
        <begin position="111"/>
        <end position="132"/>
    </location>
</feature>
<dbReference type="InterPro" id="IPR050400">
    <property type="entry name" value="Bact_Cytoskel_RodZ"/>
</dbReference>
<dbReference type="CDD" id="cd00093">
    <property type="entry name" value="HTH_XRE"/>
    <property type="match status" value="1"/>
</dbReference>
<dbReference type="Proteomes" id="UP000190867">
    <property type="component" value="Unassembled WGS sequence"/>
</dbReference>
<dbReference type="SUPFAM" id="SSF47413">
    <property type="entry name" value="lambda repressor-like DNA-binding domains"/>
    <property type="match status" value="1"/>
</dbReference>
<dbReference type="InterPro" id="IPR025194">
    <property type="entry name" value="RodZ-like_C"/>
</dbReference>
<dbReference type="InterPro" id="IPR010982">
    <property type="entry name" value="Lambda_DNA-bd_dom_sf"/>
</dbReference>
<dbReference type="OrthoDB" id="9790252at2"/>
<comment type="caution">
    <text evidence="4">The sequence shown here is derived from an EMBL/GenBank/DDBJ whole genome shotgun (WGS) entry which is preliminary data.</text>
</comment>
<gene>
    <name evidence="4" type="ORF">B0187_09285</name>
</gene>
<protein>
    <submittedName>
        <fullName evidence="4">Helix-turn-helix domain-containing protein</fullName>
    </submittedName>
</protein>
<dbReference type="AlphaFoldDB" id="A0A1T0APX1"/>
<organism evidence="4 5">
    <name type="scientific">Haemophilus paracuniculus</name>
    <dbReference type="NCBI Taxonomy" id="734"/>
    <lineage>
        <taxon>Bacteria</taxon>
        <taxon>Pseudomonadati</taxon>
        <taxon>Pseudomonadota</taxon>
        <taxon>Gammaproteobacteria</taxon>
        <taxon>Pasteurellales</taxon>
        <taxon>Pasteurellaceae</taxon>
        <taxon>Haemophilus</taxon>
    </lineage>
</organism>
<dbReference type="Pfam" id="PF13413">
    <property type="entry name" value="HTH_25"/>
    <property type="match status" value="1"/>
</dbReference>
<keyword evidence="2" id="KW-0812">Transmembrane</keyword>
<feature type="region of interest" description="Disordered" evidence="1">
    <location>
        <begin position="223"/>
        <end position="247"/>
    </location>
</feature>
<reference evidence="4 5" key="1">
    <citation type="submission" date="2017-02" db="EMBL/GenBank/DDBJ databases">
        <title>Draft genome sequence of Haemophilus paracuniculus CCUG 43573 type strain.</title>
        <authorList>
            <person name="Engstrom-Jakobsson H."/>
            <person name="Salva-Serra F."/>
            <person name="Thorell K."/>
            <person name="Gonzales-Siles L."/>
            <person name="Karlsson R."/>
            <person name="Boulund F."/>
            <person name="Engstrand L."/>
            <person name="Kristiansson E."/>
            <person name="Moore E."/>
        </authorList>
    </citation>
    <scope>NUCLEOTIDE SEQUENCE [LARGE SCALE GENOMIC DNA]</scope>
    <source>
        <strain evidence="4 5">CCUG 43573</strain>
    </source>
</reference>
<feature type="domain" description="Cytoskeleton protein RodZ-like C-terminal" evidence="3">
    <location>
        <begin position="256"/>
        <end position="320"/>
    </location>
</feature>
<evidence type="ECO:0000313" key="5">
    <source>
        <dbReference type="Proteomes" id="UP000190867"/>
    </source>
</evidence>
<feature type="compositionally biased region" description="Low complexity" evidence="1">
    <location>
        <begin position="177"/>
        <end position="188"/>
    </location>
</feature>
<dbReference type="Gene3D" id="1.10.260.40">
    <property type="entry name" value="lambda repressor-like DNA-binding domains"/>
    <property type="match status" value="1"/>
</dbReference>
<dbReference type="RefSeq" id="WP_078237577.1">
    <property type="nucleotide sequence ID" value="NZ_MUYA01000018.1"/>
</dbReference>
<dbReference type="Pfam" id="PF13464">
    <property type="entry name" value="RodZ_C"/>
    <property type="match status" value="1"/>
</dbReference>
<proteinExistence type="predicted"/>
<keyword evidence="2" id="KW-1133">Transmembrane helix</keyword>
<dbReference type="InterPro" id="IPR001387">
    <property type="entry name" value="Cro/C1-type_HTH"/>
</dbReference>
<evidence type="ECO:0000256" key="2">
    <source>
        <dbReference type="SAM" id="Phobius"/>
    </source>
</evidence>
<dbReference type="PANTHER" id="PTHR34475:SF1">
    <property type="entry name" value="CYTOSKELETON PROTEIN RODZ"/>
    <property type="match status" value="1"/>
</dbReference>
<dbReference type="STRING" id="734.B0187_09285"/>
<name>A0A1T0APX1_9PAST</name>
<dbReference type="PANTHER" id="PTHR34475">
    <property type="match status" value="1"/>
</dbReference>
<dbReference type="EMBL" id="MUYA01000018">
    <property type="protein sequence ID" value="OOR98130.1"/>
    <property type="molecule type" value="Genomic_DNA"/>
</dbReference>
<keyword evidence="2" id="KW-0472">Membrane</keyword>
<evidence type="ECO:0000256" key="1">
    <source>
        <dbReference type="SAM" id="MobiDB-lite"/>
    </source>
</evidence>
<dbReference type="GO" id="GO:0003677">
    <property type="term" value="F:DNA binding"/>
    <property type="evidence" value="ECO:0007669"/>
    <property type="project" value="InterPro"/>
</dbReference>
<sequence>MTESTNVISENSLSLGQQLKKARESLGLSLDDVVQKTNLKKNHLESLENDIFILQNVAPAFVRGYVRNYVRFLRLPEDLVSTVNYGEVTIPKEVQKAAASAKVAQQSQKRWLKCGSVLVLLGIIGMTGAWWWQEYKKDQESREVLVSETTAEQTATNTPAANTVEIQPQPVATESSVAVQPVQAEPQPVQEPPKAEPTAPVVNNVTDLAAIQANQAQPQAEQAVQTAENALQQPTEATAEQPAAANNDELRIEITNAQSWITVRGDKKKRLAEKLYNSGEVLSFNGNQQYSLTIGAPANVKLYYKGQQVPLKIDGRVARIKLPQ</sequence>
<feature type="region of interest" description="Disordered" evidence="1">
    <location>
        <begin position="172"/>
        <end position="197"/>
    </location>
</feature>
<evidence type="ECO:0000259" key="3">
    <source>
        <dbReference type="Pfam" id="PF13464"/>
    </source>
</evidence>
<keyword evidence="5" id="KW-1185">Reference proteome</keyword>